<keyword evidence="1" id="KW-0521">NADP</keyword>
<dbReference type="InterPro" id="IPR008670">
    <property type="entry name" value="CoA_reduct_LuxC"/>
</dbReference>
<dbReference type="InterPro" id="IPR016161">
    <property type="entry name" value="Ald_DH/histidinol_DH"/>
</dbReference>
<evidence type="ECO:0000313" key="2">
    <source>
        <dbReference type="EMBL" id="GAA4836050.1"/>
    </source>
</evidence>
<dbReference type="Pfam" id="PF05893">
    <property type="entry name" value="LuxC"/>
    <property type="match status" value="1"/>
</dbReference>
<proteinExistence type="predicted"/>
<keyword evidence="3" id="KW-1185">Reference proteome</keyword>
<comment type="caution">
    <text evidence="2">The sequence shown here is derived from an EMBL/GenBank/DDBJ whole genome shotgun (WGS) entry which is preliminary data.</text>
</comment>
<dbReference type="RefSeq" id="WP_345371681.1">
    <property type="nucleotide sequence ID" value="NZ_BAABJX010000032.1"/>
</dbReference>
<reference evidence="3" key="1">
    <citation type="journal article" date="2019" name="Int. J. Syst. Evol. Microbiol.">
        <title>The Global Catalogue of Microorganisms (GCM) 10K type strain sequencing project: providing services to taxonomists for standard genome sequencing and annotation.</title>
        <authorList>
            <consortium name="The Broad Institute Genomics Platform"/>
            <consortium name="The Broad Institute Genome Sequencing Center for Infectious Disease"/>
            <person name="Wu L."/>
            <person name="Ma J."/>
        </authorList>
    </citation>
    <scope>NUCLEOTIDE SEQUENCE [LARGE SCALE GENOMIC DNA]</scope>
    <source>
        <strain evidence="3">JCM 18326</strain>
    </source>
</reference>
<dbReference type="SUPFAM" id="SSF53720">
    <property type="entry name" value="ALDH-like"/>
    <property type="match status" value="1"/>
</dbReference>
<evidence type="ECO:0000256" key="1">
    <source>
        <dbReference type="ARBA" id="ARBA00022857"/>
    </source>
</evidence>
<dbReference type="EMBL" id="BAABJX010000032">
    <property type="protein sequence ID" value="GAA4836050.1"/>
    <property type="molecule type" value="Genomic_DNA"/>
</dbReference>
<name>A0ABP9D9J1_9BACT</name>
<organism evidence="2 3">
    <name type="scientific">Algivirga pacifica</name>
    <dbReference type="NCBI Taxonomy" id="1162670"/>
    <lineage>
        <taxon>Bacteria</taxon>
        <taxon>Pseudomonadati</taxon>
        <taxon>Bacteroidota</taxon>
        <taxon>Cytophagia</taxon>
        <taxon>Cytophagales</taxon>
        <taxon>Flammeovirgaceae</taxon>
        <taxon>Algivirga</taxon>
    </lineage>
</organism>
<protein>
    <submittedName>
        <fullName evidence="2">Acyl-CoA reductase</fullName>
    </submittedName>
</protein>
<sequence length="339" mass="38093">MTLEQRVQAFVTLGEKISTLPTYDIDYLVRGASSENGWFDEESVKAALKGISVILEASTLEEWVNKYTLSNTFTDKHILVIMAGNIPLVGFHDAFTTLLSGHKLLAKLGSQDTFLMKWILRELQEIAPDFTSQITFLEGKAEQVDGVIATGSDNSARYFQSYFGKYPNIIRKNRTSIAVIKGDESAETLGRLQEDILRYYGLGCRNISKIYIPEGYDLKPLLGALEKPAMNCIQNHKYSNNYDYNKSVYLVNKVPHLDNGGLMMRETSELVSPIAVTFYETYQNGAELKQILDTQKEKIQCIVTDGQWLAGSYNFGDAQYPKVDDYADGVDTMAFLQSL</sequence>
<gene>
    <name evidence="2" type="ORF">GCM10023331_21610</name>
</gene>
<evidence type="ECO:0000313" key="3">
    <source>
        <dbReference type="Proteomes" id="UP001500298"/>
    </source>
</evidence>
<accession>A0ABP9D9J1</accession>
<dbReference type="Proteomes" id="UP001500298">
    <property type="component" value="Unassembled WGS sequence"/>
</dbReference>